<dbReference type="PROSITE" id="PS50043">
    <property type="entry name" value="HTH_LUXR_2"/>
    <property type="match status" value="1"/>
</dbReference>
<evidence type="ECO:0000259" key="5">
    <source>
        <dbReference type="PROSITE" id="PS50110"/>
    </source>
</evidence>
<proteinExistence type="predicted"/>
<dbReference type="PANTHER" id="PTHR43214:SF17">
    <property type="entry name" value="TRANSCRIPTIONAL REGULATORY PROTEIN RCSB"/>
    <property type="match status" value="1"/>
</dbReference>
<reference evidence="6 7" key="1">
    <citation type="journal article" date="2015" name="Antonie Van Leeuwenhoek">
        <title>A phylogenomic and molecular marker based taxonomic framework for the order Xanthomonadales: proposal to transfer the families Algiphilaceae and Solimonadaceae to the order Nevskiales ord. nov. and to create a new family within the order Xanthomonadales, the family Rhodanobacteraceae fam. nov., containing the genus Rhodanobacter and its closest relatives.</title>
        <authorList>
            <person name="Naushad S."/>
            <person name="Adeolu M."/>
            <person name="Wong S."/>
            <person name="Sohail M."/>
            <person name="Schellhorn H.E."/>
            <person name="Gupta R.S."/>
        </authorList>
    </citation>
    <scope>NUCLEOTIDE SEQUENCE [LARGE SCALE GENOMIC DNA]</scope>
    <source>
        <strain evidence="6 7">DSM 16301</strain>
    </source>
</reference>
<organism evidence="6 7">
    <name type="scientific">Dyella japonica DSM 16301</name>
    <dbReference type="NCBI Taxonomy" id="1440762"/>
    <lineage>
        <taxon>Bacteria</taxon>
        <taxon>Pseudomonadati</taxon>
        <taxon>Pseudomonadota</taxon>
        <taxon>Gammaproteobacteria</taxon>
        <taxon>Lysobacterales</taxon>
        <taxon>Rhodanobacteraceae</taxon>
        <taxon>Dyella</taxon>
    </lineage>
</organism>
<dbReference type="SMART" id="SM00421">
    <property type="entry name" value="HTH_LUXR"/>
    <property type="match status" value="1"/>
</dbReference>
<dbReference type="PROSITE" id="PS50110">
    <property type="entry name" value="RESPONSE_REGULATORY"/>
    <property type="match status" value="1"/>
</dbReference>
<evidence type="ECO:0000313" key="7">
    <source>
        <dbReference type="Proteomes" id="UP000035481"/>
    </source>
</evidence>
<dbReference type="PATRIC" id="fig|1440762.4.peg.3433"/>
<dbReference type="Gene3D" id="3.40.50.2300">
    <property type="match status" value="1"/>
</dbReference>
<feature type="domain" description="Response regulatory" evidence="5">
    <location>
        <begin position="2"/>
        <end position="123"/>
    </location>
</feature>
<keyword evidence="2" id="KW-0238">DNA-binding</keyword>
<evidence type="ECO:0000256" key="3">
    <source>
        <dbReference type="PROSITE-ProRule" id="PRU00169"/>
    </source>
</evidence>
<dbReference type="AlphaFoldDB" id="A0A0G9GYN5"/>
<dbReference type="CDD" id="cd17535">
    <property type="entry name" value="REC_NarL-like"/>
    <property type="match status" value="1"/>
</dbReference>
<name>A0A0G9GYN5_9GAMM</name>
<dbReference type="InterPro" id="IPR058245">
    <property type="entry name" value="NreC/VraR/RcsB-like_REC"/>
</dbReference>
<dbReference type="GO" id="GO:0003677">
    <property type="term" value="F:DNA binding"/>
    <property type="evidence" value="ECO:0007669"/>
    <property type="project" value="UniProtKB-KW"/>
</dbReference>
<dbReference type="PRINTS" id="PR00038">
    <property type="entry name" value="HTHLUXR"/>
</dbReference>
<dbReference type="SMART" id="SM00448">
    <property type="entry name" value="REC"/>
    <property type="match status" value="1"/>
</dbReference>
<evidence type="ECO:0000259" key="4">
    <source>
        <dbReference type="PROSITE" id="PS50043"/>
    </source>
</evidence>
<dbReference type="SUPFAM" id="SSF46894">
    <property type="entry name" value="C-terminal effector domain of the bipartite response regulators"/>
    <property type="match status" value="1"/>
</dbReference>
<dbReference type="Pfam" id="PF00072">
    <property type="entry name" value="Response_reg"/>
    <property type="match status" value="1"/>
</dbReference>
<dbReference type="InterPro" id="IPR001789">
    <property type="entry name" value="Sig_transdc_resp-reg_receiver"/>
</dbReference>
<dbReference type="CDD" id="cd06170">
    <property type="entry name" value="LuxR_C_like"/>
    <property type="match status" value="1"/>
</dbReference>
<dbReference type="RefSeq" id="WP_046973235.1">
    <property type="nucleotide sequence ID" value="NZ_JPLA01000060.1"/>
</dbReference>
<keyword evidence="1 3" id="KW-0597">Phosphoprotein</keyword>
<dbReference type="Proteomes" id="UP000035481">
    <property type="component" value="Unassembled WGS sequence"/>
</dbReference>
<dbReference type="STRING" id="1440762.Y882_17795"/>
<dbReference type="SUPFAM" id="SSF52172">
    <property type="entry name" value="CheY-like"/>
    <property type="match status" value="1"/>
</dbReference>
<dbReference type="InterPro" id="IPR011006">
    <property type="entry name" value="CheY-like_superfamily"/>
</dbReference>
<protein>
    <submittedName>
        <fullName evidence="6">LuxR family transcriptional regulator</fullName>
    </submittedName>
</protein>
<evidence type="ECO:0000313" key="6">
    <source>
        <dbReference type="EMBL" id="KLD62064.1"/>
    </source>
</evidence>
<feature type="domain" description="HTH luxR-type" evidence="4">
    <location>
        <begin position="141"/>
        <end position="206"/>
    </location>
</feature>
<dbReference type="InterPro" id="IPR000792">
    <property type="entry name" value="Tscrpt_reg_LuxR_C"/>
</dbReference>
<dbReference type="Pfam" id="PF00196">
    <property type="entry name" value="GerE"/>
    <property type="match status" value="1"/>
</dbReference>
<dbReference type="EMBL" id="JPLA01000060">
    <property type="protein sequence ID" value="KLD62064.1"/>
    <property type="molecule type" value="Genomic_DNA"/>
</dbReference>
<comment type="caution">
    <text evidence="6">The sequence shown here is derived from an EMBL/GenBank/DDBJ whole genome shotgun (WGS) entry which is preliminary data.</text>
</comment>
<accession>A0A0G9GYN5</accession>
<dbReference type="InterPro" id="IPR039420">
    <property type="entry name" value="WalR-like"/>
</dbReference>
<gene>
    <name evidence="6" type="ORF">Y882_17795</name>
</gene>
<evidence type="ECO:0000256" key="1">
    <source>
        <dbReference type="ARBA" id="ARBA00022553"/>
    </source>
</evidence>
<dbReference type="GO" id="GO:0000160">
    <property type="term" value="P:phosphorelay signal transduction system"/>
    <property type="evidence" value="ECO:0007669"/>
    <property type="project" value="InterPro"/>
</dbReference>
<dbReference type="PANTHER" id="PTHR43214">
    <property type="entry name" value="TWO-COMPONENT RESPONSE REGULATOR"/>
    <property type="match status" value="1"/>
</dbReference>
<dbReference type="InterPro" id="IPR016032">
    <property type="entry name" value="Sig_transdc_resp-reg_C-effctor"/>
</dbReference>
<feature type="modified residue" description="4-aspartylphosphate" evidence="3">
    <location>
        <position position="54"/>
    </location>
</feature>
<sequence length="208" mass="22538">MRIVIADDHPVILMGLRLGLTGQSARFEIVGEARSGKELFSILASGPCDLLITDFSMVGEAEGEDGLDMLSALHESYPSLPVIVLSMLNNPALVQGMLACGVRAVVDKTSLTKELMIAINAVVAGRMYLSEFTKKQLLEHSAEGSRALSAREAEVVRLFVQGISVTEIAQRTGKSVRTISQQKRDAMRKLGIANDKDLYEYARSTGLV</sequence>
<evidence type="ECO:0000256" key="2">
    <source>
        <dbReference type="ARBA" id="ARBA00023125"/>
    </source>
</evidence>
<dbReference type="OrthoDB" id="5945638at2"/>
<dbReference type="GO" id="GO:0006355">
    <property type="term" value="P:regulation of DNA-templated transcription"/>
    <property type="evidence" value="ECO:0007669"/>
    <property type="project" value="InterPro"/>
</dbReference>